<dbReference type="RefSeq" id="WP_187242220.1">
    <property type="nucleotide sequence ID" value="NZ_BAAAOK010000017.1"/>
</dbReference>
<reference evidence="1 2" key="1">
    <citation type="submission" date="2020-06" db="EMBL/GenBank/DDBJ databases">
        <title>Actinomadura xiongansis sp. nov., isolated from soil of Baiyangdian.</title>
        <authorList>
            <person name="Zhang X."/>
        </authorList>
    </citation>
    <scope>NUCLEOTIDE SEQUENCE [LARGE SCALE GENOMIC DNA]</scope>
    <source>
        <strain evidence="1 2">HBUM206468</strain>
    </source>
</reference>
<evidence type="ECO:0000313" key="2">
    <source>
        <dbReference type="Proteomes" id="UP000805614"/>
    </source>
</evidence>
<evidence type="ECO:0000313" key="1">
    <source>
        <dbReference type="EMBL" id="MBC6465224.1"/>
    </source>
</evidence>
<gene>
    <name evidence="1" type="ORF">HKK74_06935</name>
</gene>
<comment type="caution">
    <text evidence="1">The sequence shown here is derived from an EMBL/GenBank/DDBJ whole genome shotgun (WGS) entry which is preliminary data.</text>
</comment>
<name>A0ABR7LKV7_9ACTN</name>
<dbReference type="EMBL" id="JABVEC010000003">
    <property type="protein sequence ID" value="MBC6465224.1"/>
    <property type="molecule type" value="Genomic_DNA"/>
</dbReference>
<accession>A0ABR7LKV7</accession>
<keyword evidence="2" id="KW-1185">Reference proteome</keyword>
<sequence length="137" mass="14912">MSAMPLEPAADAAESVASRLWSARELAPLLAIAHEVDKTPREWQELLERIGISAEPEADLRSLGRARKVSVSLPEGLTAAVQQRVGKGQFSHYVAEAVSRQLELDLLAELAALLEAEHGPVPEEFLAEAETAWPDHE</sequence>
<dbReference type="Proteomes" id="UP000805614">
    <property type="component" value="Unassembled WGS sequence"/>
</dbReference>
<proteinExistence type="predicted"/>
<protein>
    <submittedName>
        <fullName evidence="1">Uncharacterized protein</fullName>
    </submittedName>
</protein>
<organism evidence="1 2">
    <name type="scientific">Actinomadura alba</name>
    <dbReference type="NCBI Taxonomy" id="406431"/>
    <lineage>
        <taxon>Bacteria</taxon>
        <taxon>Bacillati</taxon>
        <taxon>Actinomycetota</taxon>
        <taxon>Actinomycetes</taxon>
        <taxon>Streptosporangiales</taxon>
        <taxon>Thermomonosporaceae</taxon>
        <taxon>Actinomadura</taxon>
    </lineage>
</organism>